<comment type="caution">
    <text evidence="3">The sequence shown here is derived from an EMBL/GenBank/DDBJ whole genome shotgun (WGS) entry which is preliminary data.</text>
</comment>
<dbReference type="EMBL" id="AZIM01000982">
    <property type="protein sequence ID" value="ETE68600.1"/>
    <property type="molecule type" value="Genomic_DNA"/>
</dbReference>
<proteinExistence type="predicted"/>
<keyword evidence="1" id="KW-0812">Transmembrane</keyword>
<accession>V8P2U5</accession>
<name>V8P2U5_OPHHA</name>
<sequence length="123" mass="13517">MFCCGTCTASYCCSSTKEHLDQASCSKIIKKTDDHKAALFTVTPPKTSINNILLVLAVIGVSCICVWIAMVVSYFQDQKITLNQQRPGNEQLDVECRLKLCPTATPNVDILAKDIPKSSLDFD</sequence>
<dbReference type="Proteomes" id="UP000018936">
    <property type="component" value="Unassembled WGS sequence"/>
</dbReference>
<keyword evidence="4" id="KW-1185">Reference proteome</keyword>
<dbReference type="Pfam" id="PF13908">
    <property type="entry name" value="Shisa_N"/>
    <property type="match status" value="1"/>
</dbReference>
<protein>
    <recommendedName>
        <fullName evidence="2">Shisa N-terminal domain-containing protein</fullName>
    </recommendedName>
</protein>
<dbReference type="OrthoDB" id="10653860at2759"/>
<evidence type="ECO:0000256" key="1">
    <source>
        <dbReference type="SAM" id="Phobius"/>
    </source>
</evidence>
<dbReference type="AlphaFoldDB" id="V8P2U5"/>
<dbReference type="InterPro" id="IPR053891">
    <property type="entry name" value="Shisa_N"/>
</dbReference>
<feature type="transmembrane region" description="Helical" evidence="1">
    <location>
        <begin position="52"/>
        <end position="75"/>
    </location>
</feature>
<feature type="domain" description="Shisa N-terminal" evidence="2">
    <location>
        <begin position="2"/>
        <end position="26"/>
    </location>
</feature>
<organism evidence="3 4">
    <name type="scientific">Ophiophagus hannah</name>
    <name type="common">King cobra</name>
    <name type="synonym">Naja hannah</name>
    <dbReference type="NCBI Taxonomy" id="8665"/>
    <lineage>
        <taxon>Eukaryota</taxon>
        <taxon>Metazoa</taxon>
        <taxon>Chordata</taxon>
        <taxon>Craniata</taxon>
        <taxon>Vertebrata</taxon>
        <taxon>Euteleostomi</taxon>
        <taxon>Lepidosauria</taxon>
        <taxon>Squamata</taxon>
        <taxon>Bifurcata</taxon>
        <taxon>Unidentata</taxon>
        <taxon>Episquamata</taxon>
        <taxon>Toxicofera</taxon>
        <taxon>Serpentes</taxon>
        <taxon>Colubroidea</taxon>
        <taxon>Elapidae</taxon>
        <taxon>Elapinae</taxon>
        <taxon>Ophiophagus</taxon>
    </lineage>
</organism>
<evidence type="ECO:0000259" key="2">
    <source>
        <dbReference type="Pfam" id="PF13908"/>
    </source>
</evidence>
<keyword evidence="1" id="KW-1133">Transmembrane helix</keyword>
<evidence type="ECO:0000313" key="3">
    <source>
        <dbReference type="EMBL" id="ETE68600.1"/>
    </source>
</evidence>
<feature type="non-terminal residue" evidence="3">
    <location>
        <position position="1"/>
    </location>
</feature>
<reference evidence="3 4" key="1">
    <citation type="journal article" date="2013" name="Proc. Natl. Acad. Sci. U.S.A.">
        <title>The king cobra genome reveals dynamic gene evolution and adaptation in the snake venom system.</title>
        <authorList>
            <person name="Vonk F.J."/>
            <person name="Casewell N.R."/>
            <person name="Henkel C.V."/>
            <person name="Heimberg A.M."/>
            <person name="Jansen H.J."/>
            <person name="McCleary R.J."/>
            <person name="Kerkkamp H.M."/>
            <person name="Vos R.A."/>
            <person name="Guerreiro I."/>
            <person name="Calvete J.J."/>
            <person name="Wuster W."/>
            <person name="Woods A.E."/>
            <person name="Logan J.M."/>
            <person name="Harrison R.A."/>
            <person name="Castoe T.A."/>
            <person name="de Koning A.P."/>
            <person name="Pollock D.D."/>
            <person name="Yandell M."/>
            <person name="Calderon D."/>
            <person name="Renjifo C."/>
            <person name="Currier R.B."/>
            <person name="Salgado D."/>
            <person name="Pla D."/>
            <person name="Sanz L."/>
            <person name="Hyder A.S."/>
            <person name="Ribeiro J.M."/>
            <person name="Arntzen J.W."/>
            <person name="van den Thillart G.E."/>
            <person name="Boetzer M."/>
            <person name="Pirovano W."/>
            <person name="Dirks R.P."/>
            <person name="Spaink H.P."/>
            <person name="Duboule D."/>
            <person name="McGlinn E."/>
            <person name="Kini R.M."/>
            <person name="Richardson M.K."/>
        </authorList>
    </citation>
    <scope>NUCLEOTIDE SEQUENCE</scope>
    <source>
        <tissue evidence="3">Blood</tissue>
    </source>
</reference>
<gene>
    <name evidence="3" type="ORF">L345_05602</name>
</gene>
<keyword evidence="1" id="KW-0472">Membrane</keyword>
<evidence type="ECO:0000313" key="4">
    <source>
        <dbReference type="Proteomes" id="UP000018936"/>
    </source>
</evidence>